<keyword evidence="1" id="KW-0472">Membrane</keyword>
<proteinExistence type="predicted"/>
<organism evidence="2 3">
    <name type="scientific">Hyphococcus aureus</name>
    <dbReference type="NCBI Taxonomy" id="2666033"/>
    <lineage>
        <taxon>Bacteria</taxon>
        <taxon>Pseudomonadati</taxon>
        <taxon>Pseudomonadota</taxon>
        <taxon>Alphaproteobacteria</taxon>
        <taxon>Parvularculales</taxon>
        <taxon>Parvularculaceae</taxon>
        <taxon>Hyphococcus</taxon>
    </lineage>
</organism>
<dbReference type="RefSeq" id="WP_379881771.1">
    <property type="nucleotide sequence ID" value="NZ_JBHPON010000002.1"/>
</dbReference>
<gene>
    <name evidence="2" type="ORF">ACFMB1_15595</name>
</gene>
<keyword evidence="3" id="KW-1185">Reference proteome</keyword>
<dbReference type="EMBL" id="JBHPON010000002">
    <property type="protein sequence ID" value="MFC6036978.1"/>
    <property type="molecule type" value="Genomic_DNA"/>
</dbReference>
<keyword evidence="1" id="KW-1133">Transmembrane helix</keyword>
<name>A0ABW1L2E0_9PROT</name>
<accession>A0ABW1L2E0</accession>
<feature type="transmembrane region" description="Helical" evidence="1">
    <location>
        <begin position="213"/>
        <end position="233"/>
    </location>
</feature>
<evidence type="ECO:0000313" key="2">
    <source>
        <dbReference type="EMBL" id="MFC6036978.1"/>
    </source>
</evidence>
<comment type="caution">
    <text evidence="2">The sequence shown here is derived from an EMBL/GenBank/DDBJ whole genome shotgun (WGS) entry which is preliminary data.</text>
</comment>
<reference evidence="2 3" key="1">
    <citation type="submission" date="2024-09" db="EMBL/GenBank/DDBJ databases">
        <authorList>
            <person name="Zhang Z.-H."/>
        </authorList>
    </citation>
    <scope>NUCLEOTIDE SEQUENCE [LARGE SCALE GENOMIC DNA]</scope>
    <source>
        <strain evidence="2 3">HHTR114</strain>
    </source>
</reference>
<feature type="transmembrane region" description="Helical" evidence="1">
    <location>
        <begin position="20"/>
        <end position="38"/>
    </location>
</feature>
<sequence length="252" mass="28227">MAEDIKYGFFSNQTRQSRTALVISSTTLFLYTLFAKPLDTAVLISAQTDIPGGLFFWCLLFFAALYFWISFFLSAKTEYGRYKYVDATKDLQESLQGTLQTFDDSVGILLNAANIAKSSMAKLTEQRSKLPEGGMEQLLEDSKSFNNKLTINTVKEIATLLDLWSDHERQIVGNLDSLGPHSKDATAVLTHGVSLLRDSNEKHKKLEGRRLRLWDYWGTAGYGAALILVSILAECKGWNFYCSLVESCDALT</sequence>
<dbReference type="Proteomes" id="UP001596116">
    <property type="component" value="Unassembled WGS sequence"/>
</dbReference>
<keyword evidence="1" id="KW-0812">Transmembrane</keyword>
<protein>
    <submittedName>
        <fullName evidence="2">Uncharacterized protein</fullName>
    </submittedName>
</protein>
<feature type="transmembrane region" description="Helical" evidence="1">
    <location>
        <begin position="50"/>
        <end position="73"/>
    </location>
</feature>
<evidence type="ECO:0000313" key="3">
    <source>
        <dbReference type="Proteomes" id="UP001596116"/>
    </source>
</evidence>
<evidence type="ECO:0000256" key="1">
    <source>
        <dbReference type="SAM" id="Phobius"/>
    </source>
</evidence>